<dbReference type="InterPro" id="IPR032675">
    <property type="entry name" value="LRR_dom_sf"/>
</dbReference>
<dbReference type="SMART" id="SM00367">
    <property type="entry name" value="LRR_CC"/>
    <property type="match status" value="2"/>
</dbReference>
<comment type="caution">
    <text evidence="1">The sequence shown here is derived from an EMBL/GenBank/DDBJ whole genome shotgun (WGS) entry which is preliminary data.</text>
</comment>
<evidence type="ECO:0000313" key="2">
    <source>
        <dbReference type="Proteomes" id="UP001304243"/>
    </source>
</evidence>
<name>A0AAN7I4R8_9FUNG</name>
<reference evidence="1 2" key="1">
    <citation type="submission" date="2022-11" db="EMBL/GenBank/DDBJ databases">
        <title>Mucor velutinosus strain NIH1002 WGS.</title>
        <authorList>
            <person name="Subramanian P."/>
            <person name="Mullikin J.C."/>
            <person name="Segre J.A."/>
            <person name="Zelazny A.M."/>
        </authorList>
    </citation>
    <scope>NUCLEOTIDE SEQUENCE [LARGE SCALE GENOMIC DNA]</scope>
    <source>
        <strain evidence="1 2">NIH1002</strain>
    </source>
</reference>
<sequence length="310" mass="34674">MSFPSLFSICFDYIKEHTQGIVSLEGVPFNPIVENLIQHLFTSDTPLNSSILSVIAESHSKELRKAELAWSSLLLSKAANRSAVPALTAISKHFPKFITCLKLGQSNISNQDIFLLRGFTNLKTLHLGKNPKITDRGVLYLTSIISAAPSIGLPYLEDLHLCDLPGITDKSLKFIGKIPTLVYIDISNTNITELVALRYLSKIGYKRITERITPFEIKSAFDIFANTKFYRFIKDLAYQYDQGQITRPLTAENLSNSSQPALHFSRTLTKYAGVVEEKKPPARLGPAAKKQKLTTNDYLAMFEQEIADDD</sequence>
<dbReference type="InterPro" id="IPR006553">
    <property type="entry name" value="Leu-rich_rpt_Cys-con_subtyp"/>
</dbReference>
<dbReference type="EMBL" id="JASEJX010000004">
    <property type="protein sequence ID" value="KAK4521376.1"/>
    <property type="molecule type" value="Genomic_DNA"/>
</dbReference>
<evidence type="ECO:0000313" key="1">
    <source>
        <dbReference type="EMBL" id="KAK4521376.1"/>
    </source>
</evidence>
<keyword evidence="2" id="KW-1185">Reference proteome</keyword>
<dbReference type="RefSeq" id="XP_064688042.1">
    <property type="nucleotide sequence ID" value="XM_064831174.1"/>
</dbReference>
<dbReference type="SUPFAM" id="SSF52047">
    <property type="entry name" value="RNI-like"/>
    <property type="match status" value="1"/>
</dbReference>
<protein>
    <submittedName>
        <fullName evidence="1">Uncharacterized protein</fullName>
    </submittedName>
</protein>
<dbReference type="Proteomes" id="UP001304243">
    <property type="component" value="Unassembled WGS sequence"/>
</dbReference>
<accession>A0AAN7I4R8</accession>
<dbReference type="GeneID" id="89955677"/>
<dbReference type="Gene3D" id="3.80.10.10">
    <property type="entry name" value="Ribonuclease Inhibitor"/>
    <property type="match status" value="1"/>
</dbReference>
<dbReference type="AlphaFoldDB" id="A0AAN7I4R8"/>
<gene>
    <name evidence="1" type="ORF">ATC70_011991</name>
</gene>
<organism evidence="1 2">
    <name type="scientific">Mucor velutinosus</name>
    <dbReference type="NCBI Taxonomy" id="708070"/>
    <lineage>
        <taxon>Eukaryota</taxon>
        <taxon>Fungi</taxon>
        <taxon>Fungi incertae sedis</taxon>
        <taxon>Mucoromycota</taxon>
        <taxon>Mucoromycotina</taxon>
        <taxon>Mucoromycetes</taxon>
        <taxon>Mucorales</taxon>
        <taxon>Mucorineae</taxon>
        <taxon>Mucoraceae</taxon>
        <taxon>Mucor</taxon>
    </lineage>
</organism>
<proteinExistence type="predicted"/>